<dbReference type="InterPro" id="IPR002885">
    <property type="entry name" value="PPR_rpt"/>
</dbReference>
<dbReference type="PROSITE" id="PS51375">
    <property type="entry name" value="PPR"/>
    <property type="match status" value="2"/>
</dbReference>
<feature type="domain" description="PROP1-like PPR" evidence="3">
    <location>
        <begin position="288"/>
        <end position="434"/>
    </location>
</feature>
<dbReference type="Pfam" id="PF13812">
    <property type="entry name" value="PPR_3"/>
    <property type="match status" value="1"/>
</dbReference>
<dbReference type="OrthoDB" id="1908178at2759"/>
<feature type="repeat" description="PPR" evidence="2">
    <location>
        <begin position="383"/>
        <end position="417"/>
    </location>
</feature>
<dbReference type="Gene3D" id="1.25.40.10">
    <property type="entry name" value="Tetratricopeptide repeat domain"/>
    <property type="match status" value="2"/>
</dbReference>
<name>A0A9N8Z105_9GLOM</name>
<dbReference type="EMBL" id="CAJVPL010000226">
    <property type="protein sequence ID" value="CAG8469002.1"/>
    <property type="molecule type" value="Genomic_DNA"/>
</dbReference>
<evidence type="ECO:0000259" key="3">
    <source>
        <dbReference type="Pfam" id="PF17177"/>
    </source>
</evidence>
<sequence length="634" mass="74559">MTLNFLMQTDDMMFFKNRTEKHLCSAISINSRFLFRKRDKTRNHLLQPTLYTNRQDLTRFRKRVKQHLLWLQSGRRCLKQSQPYFGEEHFEQLRSISSNFIKRSIYSFKRRDECQIVTDSANSVIRDERDDYLDTNKDTSFIPPIYDDCEDILLMNKTDDVILLPAISNESKLQEQEQEQEKLNLLKTKKSDNNDDNVNKFCWVPMKKALKISTNNQLNLRIFEICGLLRNFYHGLKVRHLERSLTAYHYLRETPGLSLLTRSDYRDLINVIVRETPKRERNPRILFDVLDDLKSQGYPIFIDEYNSLLHFIHSSSAHKTGVITRQQIDDAISIFNEMKFQGNIQPSIITFSILIEMAIQGNQIQLAGQLMDEMQKVYRMKPGLFIYTSIFKGYAKVNDLQGLLKTFNELIKSGYKPDITVLNILIKTYIRTDNMQAAMELYKAIANRVKDAISGKEWIRKLPNDKIIKDNIGSSKDDDDNHNNKSHYQKNSQLNNAILIYLNSQTHKQIVQNVTPIISTFHVLISAFIDREDWTKAIEILNEMTEMRVNPTITIYHLFFERIYYELKVQKRSSNRFPIQQWYHQKGVPMLDTLPRSPTDFGPIFDQIYGHLSQNELVRPTLKTHELIALINVC</sequence>
<accession>A0A9N8Z105</accession>
<evidence type="ECO:0000256" key="1">
    <source>
        <dbReference type="ARBA" id="ARBA00022737"/>
    </source>
</evidence>
<dbReference type="Pfam" id="PF17177">
    <property type="entry name" value="PPR_long"/>
    <property type="match status" value="1"/>
</dbReference>
<dbReference type="PANTHER" id="PTHR47939">
    <property type="entry name" value="MEMBRANE-ASSOCIATED SALT-INDUCIBLE PROTEIN-LIKE"/>
    <property type="match status" value="1"/>
</dbReference>
<evidence type="ECO:0000313" key="4">
    <source>
        <dbReference type="EMBL" id="CAG8469002.1"/>
    </source>
</evidence>
<dbReference type="PANTHER" id="PTHR47939:SF13">
    <property type="entry name" value="OS03G0201400 PROTEIN"/>
    <property type="match status" value="1"/>
</dbReference>
<comment type="caution">
    <text evidence="4">The sequence shown here is derived from an EMBL/GenBank/DDBJ whole genome shotgun (WGS) entry which is preliminary data.</text>
</comment>
<proteinExistence type="predicted"/>
<organism evidence="4 5">
    <name type="scientific">Ambispora gerdemannii</name>
    <dbReference type="NCBI Taxonomy" id="144530"/>
    <lineage>
        <taxon>Eukaryota</taxon>
        <taxon>Fungi</taxon>
        <taxon>Fungi incertae sedis</taxon>
        <taxon>Mucoromycota</taxon>
        <taxon>Glomeromycotina</taxon>
        <taxon>Glomeromycetes</taxon>
        <taxon>Archaeosporales</taxon>
        <taxon>Ambisporaceae</taxon>
        <taxon>Ambispora</taxon>
    </lineage>
</organism>
<reference evidence="4" key="1">
    <citation type="submission" date="2021-06" db="EMBL/GenBank/DDBJ databases">
        <authorList>
            <person name="Kallberg Y."/>
            <person name="Tangrot J."/>
            <person name="Rosling A."/>
        </authorList>
    </citation>
    <scope>NUCLEOTIDE SEQUENCE</scope>
    <source>
        <strain evidence="4">MT106</strain>
    </source>
</reference>
<dbReference type="InterPro" id="IPR033443">
    <property type="entry name" value="PROP1-like_PPR_dom"/>
</dbReference>
<dbReference type="InterPro" id="IPR011990">
    <property type="entry name" value="TPR-like_helical_dom_sf"/>
</dbReference>
<protein>
    <submittedName>
        <fullName evidence="4">11664_t:CDS:1</fullName>
    </submittedName>
</protein>
<evidence type="ECO:0000256" key="2">
    <source>
        <dbReference type="PROSITE-ProRule" id="PRU00708"/>
    </source>
</evidence>
<dbReference type="AlphaFoldDB" id="A0A9N8Z105"/>
<dbReference type="Proteomes" id="UP000789831">
    <property type="component" value="Unassembled WGS sequence"/>
</dbReference>
<feature type="repeat" description="PPR" evidence="2">
    <location>
        <begin position="517"/>
        <end position="551"/>
    </location>
</feature>
<dbReference type="NCBIfam" id="TIGR00756">
    <property type="entry name" value="PPR"/>
    <property type="match status" value="2"/>
</dbReference>
<keyword evidence="1" id="KW-0677">Repeat</keyword>
<dbReference type="InterPro" id="IPR050667">
    <property type="entry name" value="PPR-containing_protein"/>
</dbReference>
<gene>
    <name evidence="4" type="ORF">AGERDE_LOCUS2642</name>
</gene>
<evidence type="ECO:0000313" key="5">
    <source>
        <dbReference type="Proteomes" id="UP000789831"/>
    </source>
</evidence>
<keyword evidence="5" id="KW-1185">Reference proteome</keyword>